<evidence type="ECO:0000313" key="3">
    <source>
        <dbReference type="Proteomes" id="UP000196125"/>
    </source>
</evidence>
<name>A0A1Y6ITP3_9VIBR</name>
<dbReference type="RefSeq" id="WP_087481045.1">
    <property type="nucleotide sequence ID" value="NZ_AP024884.1"/>
</dbReference>
<dbReference type="AlphaFoldDB" id="A0A1Y6ITP3"/>
<dbReference type="EMBL" id="FXXI01000003">
    <property type="protein sequence ID" value="SMS01004.1"/>
    <property type="molecule type" value="Genomic_DNA"/>
</dbReference>
<sequence>MKVIQKSDQALIGFFETANAEQDVVALGYDLDECDFVLTQSEQDRQYLQFLASTDWQVTRHRDQQEMGTETALSDADYQTLLTQRQKARDAIVDPNALASYRQIFS</sequence>
<protein>
    <submittedName>
        <fullName evidence="2">Uncharacterized protein</fullName>
    </submittedName>
</protein>
<dbReference type="Proteomes" id="UP001283366">
    <property type="component" value="Unassembled WGS sequence"/>
</dbReference>
<reference evidence="1 4" key="2">
    <citation type="submission" date="2023-11" db="EMBL/GenBank/DDBJ databases">
        <title>Plant-associative lifestyle of Vibrio porteresiae and its evolutionary dynamics.</title>
        <authorList>
            <person name="Rameshkumar N."/>
            <person name="Kirti K."/>
        </authorList>
    </citation>
    <scope>NUCLEOTIDE SEQUENCE [LARGE SCALE GENOMIC DNA]</scope>
    <source>
        <strain evidence="1 4">MSSRF38</strain>
    </source>
</reference>
<proteinExistence type="predicted"/>
<accession>A0A1Y6ITP3</accession>
<dbReference type="OrthoDB" id="6465464at2"/>
<evidence type="ECO:0000313" key="4">
    <source>
        <dbReference type="Proteomes" id="UP001283366"/>
    </source>
</evidence>
<evidence type="ECO:0000313" key="2">
    <source>
        <dbReference type="EMBL" id="SMS01004.1"/>
    </source>
</evidence>
<dbReference type="Proteomes" id="UP000196125">
    <property type="component" value="Unassembled WGS sequence"/>
</dbReference>
<gene>
    <name evidence="1" type="ORF">SBX37_17795</name>
    <name evidence="2" type="ORF">VIM7927_02281</name>
</gene>
<organism evidence="2 3">
    <name type="scientific">Vibrio mangrovi</name>
    <dbReference type="NCBI Taxonomy" id="474394"/>
    <lineage>
        <taxon>Bacteria</taxon>
        <taxon>Pseudomonadati</taxon>
        <taxon>Pseudomonadota</taxon>
        <taxon>Gammaproteobacteria</taxon>
        <taxon>Vibrionales</taxon>
        <taxon>Vibrionaceae</taxon>
        <taxon>Vibrio</taxon>
    </lineage>
</organism>
<keyword evidence="4" id="KW-1185">Reference proteome</keyword>
<dbReference type="EMBL" id="JAWRCO010000002">
    <property type="protein sequence ID" value="MDW6004713.1"/>
    <property type="molecule type" value="Genomic_DNA"/>
</dbReference>
<evidence type="ECO:0000313" key="1">
    <source>
        <dbReference type="EMBL" id="MDW6004713.1"/>
    </source>
</evidence>
<reference evidence="2 3" key="1">
    <citation type="submission" date="2017-05" db="EMBL/GenBank/DDBJ databases">
        <authorList>
            <person name="Song R."/>
            <person name="Chenine A.L."/>
            <person name="Ruprecht R.M."/>
        </authorList>
    </citation>
    <scope>NUCLEOTIDE SEQUENCE [LARGE SCALE GENOMIC DNA]</scope>
    <source>
        <strain evidence="2 3">CECT 7927</strain>
    </source>
</reference>